<feature type="compositionally biased region" description="Basic and acidic residues" evidence="3">
    <location>
        <begin position="277"/>
        <end position="288"/>
    </location>
</feature>
<dbReference type="InterPro" id="IPR009081">
    <property type="entry name" value="PP-bd_ACP"/>
</dbReference>
<accession>A0AA39N1A0</accession>
<gene>
    <name evidence="5" type="ORF">EV421DRAFT_1730756</name>
</gene>
<evidence type="ECO:0000256" key="1">
    <source>
        <dbReference type="ARBA" id="ARBA00022450"/>
    </source>
</evidence>
<dbReference type="SMART" id="SM00823">
    <property type="entry name" value="PKS_PP"/>
    <property type="match status" value="2"/>
</dbReference>
<evidence type="ECO:0000313" key="5">
    <source>
        <dbReference type="EMBL" id="KAK0453798.1"/>
    </source>
</evidence>
<comment type="caution">
    <text evidence="5">The sequence shown here is derived from an EMBL/GenBank/DDBJ whole genome shotgun (WGS) entry which is preliminary data.</text>
</comment>
<reference evidence="5" key="1">
    <citation type="submission" date="2023-06" db="EMBL/GenBank/DDBJ databases">
        <authorList>
            <consortium name="Lawrence Berkeley National Laboratory"/>
            <person name="Ahrendt S."/>
            <person name="Sahu N."/>
            <person name="Indic B."/>
            <person name="Wong-Bajracharya J."/>
            <person name="Merenyi Z."/>
            <person name="Ke H.-M."/>
            <person name="Monk M."/>
            <person name="Kocsube S."/>
            <person name="Drula E."/>
            <person name="Lipzen A."/>
            <person name="Balint B."/>
            <person name="Henrissat B."/>
            <person name="Andreopoulos B."/>
            <person name="Martin F.M."/>
            <person name="Harder C.B."/>
            <person name="Rigling D."/>
            <person name="Ford K.L."/>
            <person name="Foster G.D."/>
            <person name="Pangilinan J."/>
            <person name="Papanicolaou A."/>
            <person name="Barry K."/>
            <person name="LaButti K."/>
            <person name="Viragh M."/>
            <person name="Koriabine M."/>
            <person name="Yan M."/>
            <person name="Riley R."/>
            <person name="Champramary S."/>
            <person name="Plett K.L."/>
            <person name="Tsai I.J."/>
            <person name="Slot J."/>
            <person name="Sipos G."/>
            <person name="Plett J."/>
            <person name="Nagy L.G."/>
            <person name="Grigoriev I.V."/>
        </authorList>
    </citation>
    <scope>NUCLEOTIDE SEQUENCE</scope>
    <source>
        <strain evidence="5">FPL87.14</strain>
    </source>
</reference>
<dbReference type="Pfam" id="PF00550">
    <property type="entry name" value="PP-binding"/>
    <property type="match status" value="2"/>
</dbReference>
<dbReference type="AlphaFoldDB" id="A0AA39N1A0"/>
<evidence type="ECO:0000256" key="2">
    <source>
        <dbReference type="ARBA" id="ARBA00022553"/>
    </source>
</evidence>
<evidence type="ECO:0000256" key="3">
    <source>
        <dbReference type="SAM" id="MobiDB-lite"/>
    </source>
</evidence>
<protein>
    <recommendedName>
        <fullName evidence="4">Carrier domain-containing protein</fullName>
    </recommendedName>
</protein>
<dbReference type="SUPFAM" id="SSF47336">
    <property type="entry name" value="ACP-like"/>
    <property type="match status" value="2"/>
</dbReference>
<proteinExistence type="predicted"/>
<dbReference type="InterPro" id="IPR036736">
    <property type="entry name" value="ACP-like_sf"/>
</dbReference>
<organism evidence="5 6">
    <name type="scientific">Armillaria borealis</name>
    <dbReference type="NCBI Taxonomy" id="47425"/>
    <lineage>
        <taxon>Eukaryota</taxon>
        <taxon>Fungi</taxon>
        <taxon>Dikarya</taxon>
        <taxon>Basidiomycota</taxon>
        <taxon>Agaricomycotina</taxon>
        <taxon>Agaricomycetes</taxon>
        <taxon>Agaricomycetidae</taxon>
        <taxon>Agaricales</taxon>
        <taxon>Marasmiineae</taxon>
        <taxon>Physalacriaceae</taxon>
        <taxon>Armillaria</taxon>
    </lineage>
</organism>
<keyword evidence="6" id="KW-1185">Reference proteome</keyword>
<evidence type="ECO:0000259" key="4">
    <source>
        <dbReference type="PROSITE" id="PS50075"/>
    </source>
</evidence>
<feature type="region of interest" description="Disordered" evidence="3">
    <location>
        <begin position="260"/>
        <end position="289"/>
    </location>
</feature>
<keyword evidence="1" id="KW-0596">Phosphopantetheine</keyword>
<evidence type="ECO:0000313" key="6">
    <source>
        <dbReference type="Proteomes" id="UP001175226"/>
    </source>
</evidence>
<dbReference type="EMBL" id="JAUEPT010000003">
    <property type="protein sequence ID" value="KAK0453798.1"/>
    <property type="molecule type" value="Genomic_DNA"/>
</dbReference>
<feature type="domain" description="Carrier" evidence="4">
    <location>
        <begin position="65"/>
        <end position="140"/>
    </location>
</feature>
<keyword evidence="2" id="KW-0597">Phosphoprotein</keyword>
<dbReference type="PROSITE" id="PS50075">
    <property type="entry name" value="CARRIER"/>
    <property type="match status" value="2"/>
</dbReference>
<dbReference type="Gene3D" id="1.10.1200.10">
    <property type="entry name" value="ACP-like"/>
    <property type="match status" value="2"/>
</dbReference>
<dbReference type="Proteomes" id="UP001175226">
    <property type="component" value="Unassembled WGS sequence"/>
</dbReference>
<feature type="domain" description="Carrier" evidence="4">
    <location>
        <begin position="160"/>
        <end position="235"/>
    </location>
</feature>
<name>A0AA39N1A0_9AGAR</name>
<dbReference type="InterPro" id="IPR020806">
    <property type="entry name" value="PKS_PP-bd"/>
</dbReference>
<dbReference type="GO" id="GO:0031177">
    <property type="term" value="F:phosphopantetheine binding"/>
    <property type="evidence" value="ECO:0007669"/>
    <property type="project" value="InterPro"/>
</dbReference>
<sequence>MAIYISVQFADEKTDVPTYPFRRVHRYPTFIPSRNQSPAVATVAMPPPRFSVQKNADVASQSKESDCRAGLVSCLRAILELTPEEEFDLSETLNARGMDSIMFSQLRKRVGEEFDLDIPMIYLSDVFTMEQMVDYLVEQSGSRPASKHVEIPVNQPLDEEDFRTRLVSCLRNVLEITPDEELDLSETLNARGVDSIMFAQLRKRVGEGFGVEIPMIYLSDVFTMEDMINFLVSERSLCDEITIQWYQNAPAVNEYDVDEETEVKGVGQRDTAQSAMEDPRPKDQRHCDGPTSLEIHGSKELSTEAKFNLSAVWQFRDLSKEPVQIRNELEWESKLPDRCERGDIANEVRVYGGTTLYTNGARGRGRHNYFADVEEGKEGHQGRVAYDVGRKREIKSGDVGLNTNRGKTNELLLYLGGLVPFSRGN</sequence>